<name>A0A1Y2AE65_9TREE</name>
<evidence type="ECO:0000313" key="4">
    <source>
        <dbReference type="Proteomes" id="UP000193986"/>
    </source>
</evidence>
<evidence type="ECO:0008006" key="5">
    <source>
        <dbReference type="Google" id="ProtNLM"/>
    </source>
</evidence>
<dbReference type="EMBL" id="MCFC01000125">
    <property type="protein sequence ID" value="ORY20792.1"/>
    <property type="molecule type" value="Genomic_DNA"/>
</dbReference>
<evidence type="ECO:0000256" key="2">
    <source>
        <dbReference type="SAM" id="MobiDB-lite"/>
    </source>
</evidence>
<feature type="coiled-coil region" evidence="1">
    <location>
        <begin position="387"/>
        <end position="433"/>
    </location>
</feature>
<protein>
    <recommendedName>
        <fullName evidence="5">BZIP domain-containing protein</fullName>
    </recommendedName>
</protein>
<dbReference type="InParanoid" id="A0A1Y2AE65"/>
<keyword evidence="1" id="KW-0175">Coiled coil</keyword>
<feature type="region of interest" description="Disordered" evidence="2">
    <location>
        <begin position="205"/>
        <end position="262"/>
    </location>
</feature>
<dbReference type="AlphaFoldDB" id="A0A1Y2AE65"/>
<dbReference type="Proteomes" id="UP000193986">
    <property type="component" value="Unassembled WGS sequence"/>
</dbReference>
<reference evidence="3 4" key="1">
    <citation type="submission" date="2016-07" db="EMBL/GenBank/DDBJ databases">
        <title>Pervasive Adenine N6-methylation of Active Genes in Fungi.</title>
        <authorList>
            <consortium name="DOE Joint Genome Institute"/>
            <person name="Mondo S.J."/>
            <person name="Dannebaum R.O."/>
            <person name="Kuo R.C."/>
            <person name="Labutti K."/>
            <person name="Haridas S."/>
            <person name="Kuo A."/>
            <person name="Salamov A."/>
            <person name="Ahrendt S.R."/>
            <person name="Lipzen A."/>
            <person name="Sullivan W."/>
            <person name="Andreopoulos W.B."/>
            <person name="Clum A."/>
            <person name="Lindquist E."/>
            <person name="Daum C."/>
            <person name="Ramamoorthy G.K."/>
            <person name="Gryganskyi A."/>
            <person name="Culley D."/>
            <person name="Magnuson J.K."/>
            <person name="James T.Y."/>
            <person name="O'Malley M.A."/>
            <person name="Stajich J.E."/>
            <person name="Spatafora J.W."/>
            <person name="Visel A."/>
            <person name="Grigoriev I.V."/>
        </authorList>
    </citation>
    <scope>NUCLEOTIDE SEQUENCE [LARGE SCALE GENOMIC DNA]</scope>
    <source>
        <strain evidence="3 4">68-887.2</strain>
    </source>
</reference>
<feature type="region of interest" description="Disordered" evidence="2">
    <location>
        <begin position="52"/>
        <end position="78"/>
    </location>
</feature>
<gene>
    <name evidence="3" type="ORF">BCR39DRAFT_562859</name>
</gene>
<organism evidence="3 4">
    <name type="scientific">Naematelia encephala</name>
    <dbReference type="NCBI Taxonomy" id="71784"/>
    <lineage>
        <taxon>Eukaryota</taxon>
        <taxon>Fungi</taxon>
        <taxon>Dikarya</taxon>
        <taxon>Basidiomycota</taxon>
        <taxon>Agaricomycotina</taxon>
        <taxon>Tremellomycetes</taxon>
        <taxon>Tremellales</taxon>
        <taxon>Naemateliaceae</taxon>
        <taxon>Naematelia</taxon>
    </lineage>
</organism>
<accession>A0A1Y2AE65</accession>
<dbReference type="CDD" id="cd14686">
    <property type="entry name" value="bZIP"/>
    <property type="match status" value="1"/>
</dbReference>
<keyword evidence="4" id="KW-1185">Reference proteome</keyword>
<evidence type="ECO:0000256" key="1">
    <source>
        <dbReference type="SAM" id="Coils"/>
    </source>
</evidence>
<evidence type="ECO:0000313" key="3">
    <source>
        <dbReference type="EMBL" id="ORY20792.1"/>
    </source>
</evidence>
<feature type="compositionally biased region" description="Polar residues" evidence="2">
    <location>
        <begin position="55"/>
        <end position="77"/>
    </location>
</feature>
<proteinExistence type="predicted"/>
<comment type="caution">
    <text evidence="3">The sequence shown here is derived from an EMBL/GenBank/DDBJ whole genome shotgun (WGS) entry which is preliminary data.</text>
</comment>
<sequence>MSFVSNFYAHTFAALSTGEELSLNPMSTAESEFCGFLNFDGEEPNQVDDLLPTAVANSPSGQSSSTENSADLDNASFTPPVMPIDHKDPFTYSAPSLDDYSFVPFTNQPDPAMGSDPTMLATFGEAFSQTAANTTVSPADLGFLNATDFFNFSQPAPAQTRTVNELYADLAASLGESFTDESPVAGTVAPASLVSSPAPFMKRKFSESSAASDPDPPSKRKVGRPKGSTNCKSKSKSKSASPTQPSTALPVHGSLDPQIPEQGSIYVPNATWQADEAGLGLKYDPVTNDPIFPAVGQSSVAVAGKFGGINCLTATGFDIDEANKYVKAEEDGILKGPLQRFWEAIRLWINASEDQVGRMDSAGNVIRKLDPALYKTARAYCCKVYAERKASADVVRAKRQQEKVEKELREKEIAELKAENAALKAQVARLMSRASF</sequence>